<evidence type="ECO:0000256" key="1">
    <source>
        <dbReference type="SAM" id="SignalP"/>
    </source>
</evidence>
<accession>E4RWL5</accession>
<dbReference type="RefSeq" id="WP_013409980.1">
    <property type="nucleotide sequence ID" value="NC_014655.1"/>
</dbReference>
<reference key="1">
    <citation type="submission" date="2010-11" db="EMBL/GenBank/DDBJ databases">
        <title>The complete genome of Leadbetterella byssophila DSM 17132.</title>
        <authorList>
            <consortium name="US DOE Joint Genome Institute (JGI-PGF)"/>
            <person name="Lucas S."/>
            <person name="Copeland A."/>
            <person name="Lapidus A."/>
            <person name="Glavina del Rio T."/>
            <person name="Dalin E."/>
            <person name="Tice H."/>
            <person name="Bruce D."/>
            <person name="Goodwin L."/>
            <person name="Pitluck S."/>
            <person name="Kyrpides N."/>
            <person name="Mavromatis K."/>
            <person name="Ivanova N."/>
            <person name="Teshima H."/>
            <person name="Brettin T."/>
            <person name="Detter J.C."/>
            <person name="Han C."/>
            <person name="Tapia R."/>
            <person name="Land M."/>
            <person name="Hauser L."/>
            <person name="Markowitz V."/>
            <person name="Cheng J.-F."/>
            <person name="Hugenholtz P."/>
            <person name="Woyke T."/>
            <person name="Wu D."/>
            <person name="Tindall B."/>
            <person name="Pomrenke H.G."/>
            <person name="Brambilla E."/>
            <person name="Klenk H.-P."/>
            <person name="Eisen J.A."/>
        </authorList>
    </citation>
    <scope>NUCLEOTIDE SEQUENCE [LARGE SCALE GENOMIC DNA]</scope>
    <source>
        <strain>DSM 17132</strain>
    </source>
</reference>
<reference evidence="2 3" key="2">
    <citation type="journal article" date="2011" name="Stand. Genomic Sci.">
        <title>Complete genome sequence of Leadbetterella byssophila type strain (4M15).</title>
        <authorList>
            <person name="Abt B."/>
            <person name="Teshima H."/>
            <person name="Lucas S."/>
            <person name="Lapidus A."/>
            <person name="Del Rio T.G."/>
            <person name="Nolan M."/>
            <person name="Tice H."/>
            <person name="Cheng J.F."/>
            <person name="Pitluck S."/>
            <person name="Liolios K."/>
            <person name="Pagani I."/>
            <person name="Ivanova N."/>
            <person name="Mavromatis K."/>
            <person name="Pati A."/>
            <person name="Tapia R."/>
            <person name="Han C."/>
            <person name="Goodwin L."/>
            <person name="Chen A."/>
            <person name="Palaniappan K."/>
            <person name="Land M."/>
            <person name="Hauser L."/>
            <person name="Chang Y.J."/>
            <person name="Jeffries C.D."/>
            <person name="Rohde M."/>
            <person name="Goker M."/>
            <person name="Tindall B.J."/>
            <person name="Detter J.C."/>
            <person name="Woyke T."/>
            <person name="Bristow J."/>
            <person name="Eisen J.A."/>
            <person name="Markowitz V."/>
            <person name="Hugenholtz P."/>
            <person name="Klenk H.P."/>
            <person name="Kyrpides N.C."/>
        </authorList>
    </citation>
    <scope>NUCLEOTIDE SEQUENCE [LARGE SCALE GENOMIC DNA]</scope>
    <source>
        <strain evidence="3">DSM 17132 / JCM 16389 / KACC 11308 / NBRC 106382 / 4M15</strain>
    </source>
</reference>
<evidence type="ECO:0000313" key="2">
    <source>
        <dbReference type="EMBL" id="ADQ18955.1"/>
    </source>
</evidence>
<evidence type="ECO:0000313" key="3">
    <source>
        <dbReference type="Proteomes" id="UP000007435"/>
    </source>
</evidence>
<keyword evidence="3" id="KW-1185">Reference proteome</keyword>
<dbReference type="OrthoDB" id="964398at2"/>
<evidence type="ECO:0008006" key="4">
    <source>
        <dbReference type="Google" id="ProtNLM"/>
    </source>
</evidence>
<dbReference type="HOGENOM" id="CLU_1625015_0_0_10"/>
<dbReference type="PROSITE" id="PS51257">
    <property type="entry name" value="PROKAR_LIPOPROTEIN"/>
    <property type="match status" value="1"/>
</dbReference>
<dbReference type="Proteomes" id="UP000007435">
    <property type="component" value="Chromosome"/>
</dbReference>
<name>E4RWL5_LEAB4</name>
<organism evidence="2 3">
    <name type="scientific">Leadbetterella byssophila (strain DSM 17132 / JCM 16389 / KACC 11308 / NBRC 106382 / 4M15)</name>
    <dbReference type="NCBI Taxonomy" id="649349"/>
    <lineage>
        <taxon>Bacteria</taxon>
        <taxon>Pseudomonadati</taxon>
        <taxon>Bacteroidota</taxon>
        <taxon>Cytophagia</taxon>
        <taxon>Cytophagales</taxon>
        <taxon>Leadbetterellaceae</taxon>
        <taxon>Leadbetterella</taxon>
    </lineage>
</organism>
<keyword evidence="1" id="KW-0732">Signal</keyword>
<protein>
    <recommendedName>
        <fullName evidence="4">Lipoprotein</fullName>
    </recommendedName>
</protein>
<dbReference type="STRING" id="649349.Lbys_3298"/>
<dbReference type="EMBL" id="CP002305">
    <property type="protein sequence ID" value="ADQ18955.1"/>
    <property type="molecule type" value="Genomic_DNA"/>
</dbReference>
<dbReference type="AlphaFoldDB" id="E4RWL5"/>
<proteinExistence type="predicted"/>
<gene>
    <name evidence="2" type="ordered locus">Lbys_3298</name>
</gene>
<sequence length="163" mass="18978">MKCIYYLVILLLTSCTASNSIRRTAKVSKELYKQQVKLSGFAKVSLLAREQNISTLSQLKLGDNDTLFLIERVSEPDLQYWCNVWSSRRDKVLEYSNLDGANISKVLEYPTWNIKLKGITEKFDTLKVEQVQLLGGYRTFISVIDSKEIKTFWFYDKYSSFEE</sequence>
<dbReference type="KEGG" id="lby:Lbys_3298"/>
<feature type="chain" id="PRO_5003188502" description="Lipoprotein" evidence="1">
    <location>
        <begin position="20"/>
        <end position="163"/>
    </location>
</feature>
<feature type="signal peptide" evidence="1">
    <location>
        <begin position="1"/>
        <end position="19"/>
    </location>
</feature>